<dbReference type="IntAct" id="Q57456">
    <property type="interactions" value="4"/>
</dbReference>
<dbReference type="PANTHER" id="PTHR12049:SF7">
    <property type="entry name" value="PROTEIN ARGININE METHYLTRANSFERASE NDUFAF7, MITOCHONDRIAL"/>
    <property type="match status" value="1"/>
</dbReference>
<proteinExistence type="predicted"/>
<dbReference type="PhylomeDB" id="Q57456"/>
<dbReference type="EMBL" id="BA000022">
    <property type="protein sequence ID" value="BAA10162.1"/>
    <property type="molecule type" value="Genomic_DNA"/>
</dbReference>
<keyword evidence="4" id="KW-1185">Reference proteome</keyword>
<dbReference type="InterPro" id="IPR003788">
    <property type="entry name" value="NDUFAF7"/>
</dbReference>
<dbReference type="SUPFAM" id="SSF53335">
    <property type="entry name" value="S-adenosyl-L-methionine-dependent methyltransferases"/>
    <property type="match status" value="1"/>
</dbReference>
<reference evidence="3 4" key="2">
    <citation type="journal article" date="1996" name="DNA Res.">
        <title>Sequence analysis of the genome of the unicellular cyanobacterium Synechocystis sp. strain PCC6803. II. Sequence determination of the entire genome and assignment of potential protein-coding regions.</title>
        <authorList>
            <person name="Kaneko T."/>
            <person name="Sato S."/>
            <person name="Kotani H."/>
            <person name="Tanaka A."/>
            <person name="Asamizu E."/>
            <person name="Nakamura Y."/>
            <person name="Miyajima N."/>
            <person name="Hirosawa M."/>
            <person name="Sugiura M."/>
            <person name="Sasamoto S."/>
            <person name="Kimura T."/>
            <person name="Hosouchi T."/>
            <person name="Matsuno A."/>
            <person name="Muraki A."/>
            <person name="Nakazaki N."/>
            <person name="Naruo K."/>
            <person name="Okumura S."/>
            <person name="Shimpo S."/>
            <person name="Takeuchi C."/>
            <person name="Wada T."/>
            <person name="Watanabe A."/>
            <person name="Yamada M."/>
            <person name="Yasuda M."/>
            <person name="Tabata S."/>
        </authorList>
    </citation>
    <scope>NUCLEOTIDE SEQUENCE [LARGE SCALE GENOMIC DNA]</scope>
    <source>
        <strain evidence="4">ATCC 27184 / PCC 6803 / Kazusa</strain>
    </source>
</reference>
<dbReference type="GO" id="GO:0032259">
    <property type="term" value="P:methylation"/>
    <property type="evidence" value="ECO:0007669"/>
    <property type="project" value="UniProtKB-KW"/>
</dbReference>
<evidence type="ECO:0000313" key="4">
    <source>
        <dbReference type="Proteomes" id="UP000001425"/>
    </source>
</evidence>
<dbReference type="SMR" id="Q57456"/>
<evidence type="ECO:0000256" key="1">
    <source>
        <dbReference type="ARBA" id="ARBA00022603"/>
    </source>
</evidence>
<dbReference type="PANTHER" id="PTHR12049">
    <property type="entry name" value="PROTEIN ARGININE METHYLTRANSFERASE NDUFAF7, MITOCHONDRIAL"/>
    <property type="match status" value="1"/>
</dbReference>
<evidence type="ECO:0000256" key="2">
    <source>
        <dbReference type="ARBA" id="ARBA00022679"/>
    </source>
</evidence>
<keyword evidence="1" id="KW-0489">Methyltransferase</keyword>
<dbReference type="Pfam" id="PF02636">
    <property type="entry name" value="Methyltransf_28"/>
    <property type="match status" value="1"/>
</dbReference>
<reference evidence="3 4" key="1">
    <citation type="journal article" date="1995" name="DNA Res.">
        <title>Sequence analysis of the genome of the unicellular cyanobacterium Synechocystis sp. strain PCC6803. I. Sequence features in the 1 Mb region from map positions 64% to 92% of the genome.</title>
        <authorList>
            <person name="Kaneko T."/>
            <person name="Tanaka A."/>
            <person name="Sato S."/>
            <person name="Kotani H."/>
            <person name="Sazuka T."/>
            <person name="Miyajima N."/>
            <person name="Sugiura M."/>
            <person name="Tabata S."/>
        </authorList>
    </citation>
    <scope>NUCLEOTIDE SEQUENCE [LARGE SCALE GENOMIC DNA]</scope>
    <source>
        <strain evidence="4">ATCC 27184 / PCC 6803 / Kazusa</strain>
    </source>
</reference>
<dbReference type="STRING" id="1148.gene:10499655"/>
<dbReference type="InterPro" id="IPR038375">
    <property type="entry name" value="NDUFAF7_sf"/>
</dbReference>
<dbReference type="Proteomes" id="UP000001425">
    <property type="component" value="Chromosome"/>
</dbReference>
<dbReference type="PaxDb" id="1148-1001535"/>
<accession>Q57456</accession>
<dbReference type="EnsemblBacteria" id="BAA10162">
    <property type="protein sequence ID" value="BAA10162"/>
    <property type="gene ID" value="BAA10162"/>
</dbReference>
<dbReference type="AlphaFoldDB" id="Q57456"/>
<dbReference type="PIR" id="S76310">
    <property type="entry name" value="S76310"/>
</dbReference>
<protein>
    <submittedName>
        <fullName evidence="3">Slr0351 protein</fullName>
    </submittedName>
</protein>
<name>Q57456_SYNY3</name>
<dbReference type="eggNOG" id="COG1565">
    <property type="taxonomic scope" value="Bacteria"/>
</dbReference>
<organism evidence="3 4">
    <name type="scientific">Synechocystis sp. (strain ATCC 27184 / PCC 6803 / Kazusa)</name>
    <dbReference type="NCBI Taxonomy" id="1111708"/>
    <lineage>
        <taxon>Bacteria</taxon>
        <taxon>Bacillati</taxon>
        <taxon>Cyanobacteriota</taxon>
        <taxon>Cyanophyceae</taxon>
        <taxon>Synechococcales</taxon>
        <taxon>Merismopediaceae</taxon>
        <taxon>Synechocystis</taxon>
    </lineage>
</organism>
<dbReference type="InParanoid" id="Q57456"/>
<dbReference type="GO" id="GO:0035243">
    <property type="term" value="F:protein-arginine omega-N symmetric methyltransferase activity"/>
    <property type="evidence" value="ECO:0000318"/>
    <property type="project" value="GO_Central"/>
</dbReference>
<evidence type="ECO:0000313" key="3">
    <source>
        <dbReference type="EMBL" id="BAA10162.1"/>
    </source>
</evidence>
<gene>
    <name evidence="3" type="ordered locus">slr0351</name>
</gene>
<dbReference type="Gene3D" id="3.40.50.12710">
    <property type="match status" value="1"/>
</dbReference>
<keyword evidence="2" id="KW-0808">Transferase</keyword>
<dbReference type="KEGG" id="syn:slr0351"/>
<dbReference type="InterPro" id="IPR029063">
    <property type="entry name" value="SAM-dependent_MTases_sf"/>
</dbReference>
<sequence>MASSVIAATVTFLCFPSSMTQNILPALLDHIRQSPHQRLTFAEFMEWVLYQPDYGYYSSGQVDIAIRGDFVTAIALGADFGELLAEQFLEMWQRLGEPDRFDLLELGAGTGAFAQTVLAQTQRLYPEFFAALHYHIIEESAALRRRQANLLEPWREMGKIQWQTWPELANDSLVGCCFSNEFFDALPVHRVGIKQGVLKEQYIEAGSTDLTSVWDDLSTDKLVDYFASFGLQLTSPPYGENYETEVNLAAQQALEEIARVLAQGWVLTVDYGHPAGKYYHPQRTGGTLQCYFQQRHHDNPFVNLGQQDVTAHVNFTALEWWGECYGLNRLDFSQQGPFLMNLGLGDRLADLSSGQYDLNEIFSRRAILHQLIDPNGLGKFGVLLQGKKLNISMKEPTLRGFRPPTALEIGNLPMAG</sequence>